<feature type="region of interest" description="Disordered" evidence="1">
    <location>
        <begin position="30"/>
        <end position="49"/>
    </location>
</feature>
<dbReference type="PATRIC" id="fig|1094556.3.peg.1944"/>
<evidence type="ECO:0000313" key="3">
    <source>
        <dbReference type="Proteomes" id="UP000001077"/>
    </source>
</evidence>
<accession>J0Z4R9</accession>
<proteinExistence type="predicted"/>
<evidence type="ECO:0000256" key="1">
    <source>
        <dbReference type="SAM" id="MobiDB-lite"/>
    </source>
</evidence>
<comment type="caution">
    <text evidence="2">The sequence shown here is derived from an EMBL/GenBank/DDBJ whole genome shotgun (WGS) entry which is preliminary data.</text>
</comment>
<dbReference type="Proteomes" id="UP000001077">
    <property type="component" value="Unassembled WGS sequence"/>
</dbReference>
<protein>
    <submittedName>
        <fullName evidence="2">Uncharacterized protein</fullName>
    </submittedName>
</protein>
<gene>
    <name evidence="2" type="ORF">MCY_01730</name>
</gene>
<evidence type="ECO:0000313" key="2">
    <source>
        <dbReference type="EMBL" id="EJF82553.1"/>
    </source>
</evidence>
<dbReference type="AlphaFoldDB" id="J0Z4R9"/>
<dbReference type="HOGENOM" id="CLU_2745768_0_0_5"/>
<feature type="compositionally biased region" description="Basic and acidic residues" evidence="1">
    <location>
        <begin position="34"/>
        <end position="49"/>
    </location>
</feature>
<sequence>RGMIEKEKRGELYLERSLFALVKHPDQQEVNSLDLEKKHKTNQEEKSSLLKSELKEVLKTLNRSINSKKFV</sequence>
<organism evidence="2 3">
    <name type="scientific">Bartonella rattimassiliensis 15908</name>
    <dbReference type="NCBI Taxonomy" id="1094556"/>
    <lineage>
        <taxon>Bacteria</taxon>
        <taxon>Pseudomonadati</taxon>
        <taxon>Pseudomonadota</taxon>
        <taxon>Alphaproteobacteria</taxon>
        <taxon>Hyphomicrobiales</taxon>
        <taxon>Bartonellaceae</taxon>
        <taxon>Bartonella</taxon>
    </lineage>
</organism>
<reference evidence="2 3" key="1">
    <citation type="submission" date="2012-03" db="EMBL/GenBank/DDBJ databases">
        <title>The Genome Sequence of Bartonella rattimassiliensis 15908.</title>
        <authorList>
            <consortium name="The Broad Institute Genome Sequencing Platform"/>
            <consortium name="The Broad Institute Genome Sequencing Center for Infectious Disease"/>
            <person name="Feldgarden M."/>
            <person name="Kirby J."/>
            <person name="Kosoy M."/>
            <person name="Birtles R."/>
            <person name="Probert W.S."/>
            <person name="Chiaraviglio L."/>
            <person name="Young S.K."/>
            <person name="Zeng Q."/>
            <person name="Gargeya S."/>
            <person name="Fitzgerald M."/>
            <person name="Haas B."/>
            <person name="Abouelleil A."/>
            <person name="Alvarado L."/>
            <person name="Arachchi H.M."/>
            <person name="Berlin A."/>
            <person name="Chapman S.B."/>
            <person name="Gearin G."/>
            <person name="Goldberg J."/>
            <person name="Griggs A."/>
            <person name="Gujja S."/>
            <person name="Hansen M."/>
            <person name="Heiman D."/>
            <person name="Howarth C."/>
            <person name="Larimer J."/>
            <person name="Lui A."/>
            <person name="MacDonald P.J.P."/>
            <person name="McCowen C."/>
            <person name="Montmayeur A."/>
            <person name="Murphy C."/>
            <person name="Neiman D."/>
            <person name="Pearson M."/>
            <person name="Priest M."/>
            <person name="Roberts A."/>
            <person name="Saif S."/>
            <person name="Shea T."/>
            <person name="Sisk P."/>
            <person name="Stolte C."/>
            <person name="Sykes S."/>
            <person name="Wortman J."/>
            <person name="Nusbaum C."/>
            <person name="Birren B."/>
        </authorList>
    </citation>
    <scope>NUCLEOTIDE SEQUENCE [LARGE SCALE GENOMIC DNA]</scope>
    <source>
        <strain evidence="2 3">15908</strain>
    </source>
</reference>
<keyword evidence="3" id="KW-1185">Reference proteome</keyword>
<name>J0Z4R9_9HYPH</name>
<feature type="non-terminal residue" evidence="2">
    <location>
        <position position="1"/>
    </location>
</feature>
<dbReference type="EMBL" id="AILY01000061">
    <property type="protein sequence ID" value="EJF82553.1"/>
    <property type="molecule type" value="Genomic_DNA"/>
</dbReference>